<evidence type="ECO:0000313" key="2">
    <source>
        <dbReference type="Proteomes" id="UP000002774"/>
    </source>
</evidence>
<dbReference type="HOGENOM" id="CLU_107139_2_1_10"/>
<dbReference type="GO" id="GO:0005829">
    <property type="term" value="C:cytosol"/>
    <property type="evidence" value="ECO:0007669"/>
    <property type="project" value="TreeGrafter"/>
</dbReference>
<dbReference type="eggNOG" id="COG2731">
    <property type="taxonomic scope" value="Bacteria"/>
</dbReference>
<dbReference type="OrthoDB" id="9792756at2"/>
<dbReference type="SUPFAM" id="SSF51197">
    <property type="entry name" value="Clavaminate synthase-like"/>
    <property type="match status" value="1"/>
</dbReference>
<dbReference type="NCBIfam" id="TIGR00022">
    <property type="entry name" value="YhcH/YjgK/YiaL family protein"/>
    <property type="match status" value="1"/>
</dbReference>
<proteinExistence type="predicted"/>
<dbReference type="InterPro" id="IPR037012">
    <property type="entry name" value="NanQ/TabA/YiaL_sf"/>
</dbReference>
<name>H1XZR1_9SPHI</name>
<dbReference type="Gene3D" id="2.60.120.370">
    <property type="entry name" value="YhcH/YjgK/YiaL"/>
    <property type="match status" value="1"/>
</dbReference>
<accession>H1XZR1</accession>
<evidence type="ECO:0008006" key="3">
    <source>
        <dbReference type="Google" id="ProtNLM"/>
    </source>
</evidence>
<dbReference type="RefSeq" id="WP_008508322.1">
    <property type="nucleotide sequence ID" value="NZ_CM001403.1"/>
</dbReference>
<organism evidence="1 2">
    <name type="scientific">Mucilaginibacter paludis DSM 18603</name>
    <dbReference type="NCBI Taxonomy" id="714943"/>
    <lineage>
        <taxon>Bacteria</taxon>
        <taxon>Pseudomonadati</taxon>
        <taxon>Bacteroidota</taxon>
        <taxon>Sphingobacteriia</taxon>
        <taxon>Sphingobacteriales</taxon>
        <taxon>Sphingobacteriaceae</taxon>
        <taxon>Mucilaginibacter</taxon>
    </lineage>
</organism>
<keyword evidence="2" id="KW-1185">Reference proteome</keyword>
<dbReference type="AlphaFoldDB" id="H1XZR1"/>
<dbReference type="STRING" id="714943.Mucpa_3655"/>
<gene>
    <name evidence="1" type="ORF">Mucpa_3655</name>
</gene>
<protein>
    <recommendedName>
        <fullName evidence="3">YhcH/YjgK/YiaL family protein</fullName>
    </recommendedName>
</protein>
<dbReference type="InterPro" id="IPR004375">
    <property type="entry name" value="NanQ/TabA/YiaL"/>
</dbReference>
<dbReference type="Proteomes" id="UP000002774">
    <property type="component" value="Chromosome"/>
</dbReference>
<sequence length="150" mass="16997">MIIDKLAEADKYYSLHKNYQVAFEYLKAQDLLNLEVGKYEIADGVVAFVTDKEGVTPEVAAGKFECHNKNIDIQLCIRGTETIAWRPRTDCIDPRGEYNDEKDVLFYNDAADTTFKLKGGQFAIFYPEDVHAPMMGEGLIKKLVVKVRIA</sequence>
<dbReference type="PANTHER" id="PTHR34986">
    <property type="entry name" value="EVOLVED BETA-GALACTOSIDASE SUBUNIT BETA"/>
    <property type="match status" value="1"/>
</dbReference>
<evidence type="ECO:0000313" key="1">
    <source>
        <dbReference type="EMBL" id="EHQ27753.1"/>
    </source>
</evidence>
<reference evidence="1" key="1">
    <citation type="submission" date="2011-09" db="EMBL/GenBank/DDBJ databases">
        <title>The permanent draft genome of Mucilaginibacter paludis DSM 18603.</title>
        <authorList>
            <consortium name="US DOE Joint Genome Institute (JGI-PGF)"/>
            <person name="Lucas S."/>
            <person name="Han J."/>
            <person name="Lapidus A."/>
            <person name="Bruce D."/>
            <person name="Goodwin L."/>
            <person name="Pitluck S."/>
            <person name="Peters L."/>
            <person name="Kyrpides N."/>
            <person name="Mavromatis K."/>
            <person name="Ivanova N."/>
            <person name="Mikhailova N."/>
            <person name="Held B."/>
            <person name="Detter J.C."/>
            <person name="Tapia R."/>
            <person name="Han C."/>
            <person name="Land M."/>
            <person name="Hauser L."/>
            <person name="Markowitz V."/>
            <person name="Cheng J.-F."/>
            <person name="Hugenholtz P."/>
            <person name="Woyke T."/>
            <person name="Wu D."/>
            <person name="Tindall B."/>
            <person name="Brambilla E."/>
            <person name="Klenk H.-P."/>
            <person name="Eisen J.A."/>
        </authorList>
    </citation>
    <scope>NUCLEOTIDE SEQUENCE [LARGE SCALE GENOMIC DNA]</scope>
    <source>
        <strain evidence="1">DSM 18603</strain>
    </source>
</reference>
<dbReference type="Pfam" id="PF04074">
    <property type="entry name" value="DUF386"/>
    <property type="match status" value="1"/>
</dbReference>
<dbReference type="EMBL" id="CM001403">
    <property type="protein sequence ID" value="EHQ27753.1"/>
    <property type="molecule type" value="Genomic_DNA"/>
</dbReference>
<dbReference type="PANTHER" id="PTHR34986:SF1">
    <property type="entry name" value="PROTEIN YIAL"/>
    <property type="match status" value="1"/>
</dbReference>